<organism evidence="2 3">
    <name type="scientific">Komarekiella delphini-convector SJRDD-AB1</name>
    <dbReference type="NCBI Taxonomy" id="2593771"/>
    <lineage>
        <taxon>Bacteria</taxon>
        <taxon>Bacillati</taxon>
        <taxon>Cyanobacteriota</taxon>
        <taxon>Cyanophyceae</taxon>
        <taxon>Nostocales</taxon>
        <taxon>Nostocaceae</taxon>
        <taxon>Komarekiella</taxon>
        <taxon>Komarekiella delphini-convector</taxon>
    </lineage>
</organism>
<dbReference type="RefSeq" id="WP_191761539.1">
    <property type="nucleotide sequence ID" value="NZ_VJXY01000062.1"/>
</dbReference>
<dbReference type="EMBL" id="VJXY01000062">
    <property type="protein sequence ID" value="MBD6620325.1"/>
    <property type="molecule type" value="Genomic_DNA"/>
</dbReference>
<comment type="caution">
    <text evidence="2">The sequence shown here is derived from an EMBL/GenBank/DDBJ whole genome shotgun (WGS) entry which is preliminary data.</text>
</comment>
<reference evidence="2" key="1">
    <citation type="submission" date="2019-07" db="EMBL/GenBank/DDBJ databases">
        <title>Toxilogical consequences of a new and cryptic species of cyanobacteria (Komarekiella delphini-convector) recovered from the epidermis of a bottlenose dolphin and 1500 ft. in the air.</title>
        <authorList>
            <person name="Brown A.O."/>
            <person name="Dvorak P."/>
            <person name="Villanueva C.D."/>
            <person name="Foss A.J."/>
            <person name="Garvey A.D."/>
            <person name="Gibson Q.A."/>
            <person name="Johansen J.R."/>
            <person name="Casamatta D.A."/>
        </authorList>
    </citation>
    <scope>NUCLEOTIDE SEQUENCE</scope>
    <source>
        <strain evidence="2">SJRDD-AB1</strain>
    </source>
</reference>
<evidence type="ECO:0000313" key="2">
    <source>
        <dbReference type="EMBL" id="MBD6620325.1"/>
    </source>
</evidence>
<dbReference type="AlphaFoldDB" id="A0AA40VUL7"/>
<sequence>MQFITQTLREELVKSLRSKAIMTNKDFAAAQAVELYIGSYRFDAIRIVETKEYRMSQNHILEPIGINKNWLTRLQFSLPRVYQSLIEQGLNHVTLHAEYTVKNTVTRAVTWSLKDVRIIWRYFDKQGNSEAQKLIDALSEDSLISRFEQVWGESRTVEQRRADDCRILDTPRPWTKMFETEFESHLARITKLHKKSIRNGLYYWEFIYGWMTPEEKAKLDVVNPALPNGRRKHKIHQMLSEETKQRLSPHVTSVLILMKSANSVDELRRLVGRQYGVDQPNLFDGWQIE</sequence>
<dbReference type="Pfam" id="PF10546">
    <property type="entry name" value="P63C"/>
    <property type="match status" value="1"/>
</dbReference>
<proteinExistence type="predicted"/>
<accession>A0AA40VUL7</accession>
<feature type="domain" description="Bacteriophage Mx8 p63 C-terminal" evidence="1">
    <location>
        <begin position="171"/>
        <end position="242"/>
    </location>
</feature>
<dbReference type="InterPro" id="IPR018874">
    <property type="entry name" value="Phage_Mx8_p63_C"/>
</dbReference>
<protein>
    <recommendedName>
        <fullName evidence="1">Bacteriophage Mx8 p63 C-terminal domain-containing protein</fullName>
    </recommendedName>
</protein>
<gene>
    <name evidence="2" type="ORF">FNW02_32225</name>
</gene>
<evidence type="ECO:0000313" key="3">
    <source>
        <dbReference type="Proteomes" id="UP001165986"/>
    </source>
</evidence>
<evidence type="ECO:0000259" key="1">
    <source>
        <dbReference type="Pfam" id="PF10546"/>
    </source>
</evidence>
<name>A0AA40VUL7_9NOST</name>
<dbReference type="Proteomes" id="UP001165986">
    <property type="component" value="Unassembled WGS sequence"/>
</dbReference>
<keyword evidence="3" id="KW-1185">Reference proteome</keyword>